<evidence type="ECO:0000259" key="2">
    <source>
        <dbReference type="Pfam" id="PF13609"/>
    </source>
</evidence>
<comment type="caution">
    <text evidence="3">The sequence shown here is derived from an EMBL/GenBank/DDBJ whole genome shotgun (WGS) entry which is preliminary data.</text>
</comment>
<dbReference type="GO" id="GO:0015288">
    <property type="term" value="F:porin activity"/>
    <property type="evidence" value="ECO:0007669"/>
    <property type="project" value="InterPro"/>
</dbReference>
<dbReference type="OrthoDB" id="6758483at2"/>
<dbReference type="EMBL" id="QRDW01000003">
    <property type="protein sequence ID" value="RED51347.1"/>
    <property type="molecule type" value="Genomic_DNA"/>
</dbReference>
<evidence type="ECO:0000256" key="1">
    <source>
        <dbReference type="SAM" id="SignalP"/>
    </source>
</evidence>
<feature type="domain" description="Porin" evidence="2">
    <location>
        <begin position="9"/>
        <end position="340"/>
    </location>
</feature>
<dbReference type="Proteomes" id="UP000256845">
    <property type="component" value="Unassembled WGS sequence"/>
</dbReference>
<feature type="chain" id="PRO_5017817145" evidence="1">
    <location>
        <begin position="24"/>
        <end position="363"/>
    </location>
</feature>
<dbReference type="InterPro" id="IPR033900">
    <property type="entry name" value="Gram_neg_porin_domain"/>
</dbReference>
<protein>
    <submittedName>
        <fullName evidence="3">Putative porin</fullName>
    </submittedName>
</protein>
<dbReference type="GO" id="GO:0016020">
    <property type="term" value="C:membrane"/>
    <property type="evidence" value="ECO:0007669"/>
    <property type="project" value="InterPro"/>
</dbReference>
<dbReference type="Pfam" id="PF13609">
    <property type="entry name" value="Porin_4"/>
    <property type="match status" value="1"/>
</dbReference>
<keyword evidence="4" id="KW-1185">Reference proteome</keyword>
<dbReference type="InterPro" id="IPR023614">
    <property type="entry name" value="Porin_dom_sf"/>
</dbReference>
<evidence type="ECO:0000313" key="4">
    <source>
        <dbReference type="Proteomes" id="UP000256845"/>
    </source>
</evidence>
<dbReference type="Gene3D" id="2.40.160.10">
    <property type="entry name" value="Porin"/>
    <property type="match status" value="1"/>
</dbReference>
<evidence type="ECO:0000313" key="3">
    <source>
        <dbReference type="EMBL" id="RED51347.1"/>
    </source>
</evidence>
<feature type="signal peptide" evidence="1">
    <location>
        <begin position="1"/>
        <end position="23"/>
    </location>
</feature>
<dbReference type="RefSeq" id="WP_115936246.1">
    <property type="nucleotide sequence ID" value="NZ_QRDW01000003.1"/>
</dbReference>
<name>A0A3D9HPD3_9PROT</name>
<proteinExistence type="predicted"/>
<accession>A0A3D9HPD3</accession>
<dbReference type="AlphaFoldDB" id="A0A3D9HPD3"/>
<sequence>MRKTLLATSALIAAGVLSGQAMAEVKLTISGGAKYEIDFVSDDAGSGGTEVDDQSVKEGRSSTQIFFTAENTADNGLTYGYKLDLRPNSTADSSAPNTDESYMYFSGNWGTFHIGQDDNVIDNQVVTGADVLAGAAGFDGSIGTRGSHIGTAKVAPDLATSEGDDSKVAYYSPKFSGFQVAVSYAPEVGGASTRDNIVASAINYSGEFGDVNVSGGVGYLFGDHDADQQDYEGLQAGLNVGFGAFSFGAGYTTDFDSVVSNASTLTPIASTSTASGAETWDFGVAYNYGAGKVSLGYLYSEADDGANGTDNAQVFVVGADYNVAEGLVAYGEFQYSESEDDSAAANADEYEASAFVIGTKLSF</sequence>
<keyword evidence="1" id="KW-0732">Signal</keyword>
<gene>
    <name evidence="3" type="ORF">DFP90_103147</name>
</gene>
<dbReference type="SUPFAM" id="SSF56935">
    <property type="entry name" value="Porins"/>
    <property type="match status" value="1"/>
</dbReference>
<reference evidence="3 4" key="1">
    <citation type="submission" date="2018-07" db="EMBL/GenBank/DDBJ databases">
        <title>Genomic Encyclopedia of Type Strains, Phase III (KMG-III): the genomes of soil and plant-associated and newly described type strains.</title>
        <authorList>
            <person name="Whitman W."/>
        </authorList>
    </citation>
    <scope>NUCLEOTIDE SEQUENCE [LARGE SCALE GENOMIC DNA]</scope>
    <source>
        <strain evidence="3 4">CECT 8488</strain>
    </source>
</reference>
<organism evidence="3 4">
    <name type="scientific">Aestuariispira insulae</name>
    <dbReference type="NCBI Taxonomy" id="1461337"/>
    <lineage>
        <taxon>Bacteria</taxon>
        <taxon>Pseudomonadati</taxon>
        <taxon>Pseudomonadota</taxon>
        <taxon>Alphaproteobacteria</taxon>
        <taxon>Rhodospirillales</taxon>
        <taxon>Kiloniellaceae</taxon>
        <taxon>Aestuariispira</taxon>
    </lineage>
</organism>